<dbReference type="PANTHER" id="PTHR35525:SF3">
    <property type="entry name" value="BLL6575 PROTEIN"/>
    <property type="match status" value="1"/>
</dbReference>
<comment type="caution">
    <text evidence="3">The sequence shown here is derived from an EMBL/GenBank/DDBJ whole genome shotgun (WGS) entry which is preliminary data.</text>
</comment>
<dbReference type="InterPro" id="IPR010852">
    <property type="entry name" value="ABATE"/>
</dbReference>
<dbReference type="Proteomes" id="UP000754495">
    <property type="component" value="Unassembled WGS sequence"/>
</dbReference>
<evidence type="ECO:0000313" key="3">
    <source>
        <dbReference type="EMBL" id="NIH78476.1"/>
    </source>
</evidence>
<evidence type="ECO:0000259" key="2">
    <source>
        <dbReference type="Pfam" id="PF11706"/>
    </source>
</evidence>
<feature type="domain" description="Zinc finger CGNR" evidence="2">
    <location>
        <begin position="142"/>
        <end position="185"/>
    </location>
</feature>
<dbReference type="InterPro" id="IPR023286">
    <property type="entry name" value="ABATE_dom_sf"/>
</dbReference>
<gene>
    <name evidence="3" type="ORF">FHX46_001006</name>
</gene>
<feature type="compositionally biased region" description="Basic residues" evidence="1">
    <location>
        <begin position="177"/>
        <end position="187"/>
    </location>
</feature>
<accession>A0ABX0SNC3</accession>
<reference evidence="3 4" key="1">
    <citation type="submission" date="2020-03" db="EMBL/GenBank/DDBJ databases">
        <title>Sequencing the genomes of 1000 actinobacteria strains.</title>
        <authorList>
            <person name="Klenk H.-P."/>
        </authorList>
    </citation>
    <scope>NUCLEOTIDE SEQUENCE [LARGE SCALE GENOMIC DNA]</scope>
    <source>
        <strain evidence="3 4">DSM 45668</strain>
    </source>
</reference>
<proteinExistence type="predicted"/>
<evidence type="ECO:0000313" key="4">
    <source>
        <dbReference type="Proteomes" id="UP000754495"/>
    </source>
</evidence>
<dbReference type="Pfam" id="PF11706">
    <property type="entry name" value="zf-CGNR"/>
    <property type="match status" value="1"/>
</dbReference>
<dbReference type="PANTHER" id="PTHR35525">
    <property type="entry name" value="BLL6575 PROTEIN"/>
    <property type="match status" value="1"/>
</dbReference>
<feature type="region of interest" description="Disordered" evidence="1">
    <location>
        <begin position="1"/>
        <end position="21"/>
    </location>
</feature>
<dbReference type="SUPFAM" id="SSF160904">
    <property type="entry name" value="Jann2411-like"/>
    <property type="match status" value="1"/>
</dbReference>
<sequence>MSGRPSQEAAADPRPLTGEPLSLDLLNTRWIDQGTRYDLLESVDGLAVWLRSSGLADRVAATPEALDALREVREALWSLAEREDDSGEARAALNRTLGHGWIRRSLGPGGPESEVDTNPPGHLPAWLAAADYLRLLEEAPARIRRCANPDCVLHFYDVSKNGTRRWCSMAGCGNRAKASRHYQRRREPRTTGTGSTGPHR</sequence>
<dbReference type="InterPro" id="IPR021005">
    <property type="entry name" value="Znf_CGNR"/>
</dbReference>
<organism evidence="3 4">
    <name type="scientific">Amycolatopsis viridis</name>
    <dbReference type="NCBI Taxonomy" id="185678"/>
    <lineage>
        <taxon>Bacteria</taxon>
        <taxon>Bacillati</taxon>
        <taxon>Actinomycetota</taxon>
        <taxon>Actinomycetes</taxon>
        <taxon>Pseudonocardiales</taxon>
        <taxon>Pseudonocardiaceae</taxon>
        <taxon>Amycolatopsis</taxon>
    </lineage>
</organism>
<dbReference type="RefSeq" id="WP_167111085.1">
    <property type="nucleotide sequence ID" value="NZ_JAANOU010000001.1"/>
</dbReference>
<feature type="region of interest" description="Disordered" evidence="1">
    <location>
        <begin position="177"/>
        <end position="200"/>
    </location>
</feature>
<dbReference type="Pfam" id="PF07336">
    <property type="entry name" value="ABATE"/>
    <property type="match status" value="1"/>
</dbReference>
<evidence type="ECO:0000256" key="1">
    <source>
        <dbReference type="SAM" id="MobiDB-lite"/>
    </source>
</evidence>
<dbReference type="EMBL" id="JAANOU010000001">
    <property type="protein sequence ID" value="NIH78476.1"/>
    <property type="molecule type" value="Genomic_DNA"/>
</dbReference>
<dbReference type="Gene3D" id="1.10.3300.10">
    <property type="entry name" value="Jann2411-like domain"/>
    <property type="match status" value="1"/>
</dbReference>
<name>A0ABX0SNC3_9PSEU</name>
<protein>
    <submittedName>
        <fullName evidence="3">RNA-binding Zn ribbon-like protein</fullName>
    </submittedName>
</protein>
<keyword evidence="4" id="KW-1185">Reference proteome</keyword>